<keyword evidence="5 11" id="KW-0963">Cytoplasm</keyword>
<dbReference type="SUPFAM" id="SSF51366">
    <property type="entry name" value="Ribulose-phoshate binding barrel"/>
    <property type="match status" value="1"/>
</dbReference>
<dbReference type="PANTHER" id="PTHR21235">
    <property type="entry name" value="IMIDAZOLE GLYCEROL PHOSPHATE SYNTHASE SUBUNIT HISF/H IGP SYNTHASE SUBUNIT HISF/H"/>
    <property type="match status" value="1"/>
</dbReference>
<protein>
    <recommendedName>
        <fullName evidence="11">Imidazole glycerol phosphate synthase subunit HisF</fullName>
        <ecNumber evidence="11">4.3.2.10</ecNumber>
    </recommendedName>
    <alternativeName>
        <fullName evidence="11">IGP synthase cyclase subunit</fullName>
    </alternativeName>
    <alternativeName>
        <fullName evidence="11">IGP synthase subunit HisF</fullName>
    </alternativeName>
    <alternativeName>
        <fullName evidence="11">ImGP synthase subunit HisF</fullName>
        <shortName evidence="11">IGPS subunit HisF</shortName>
    </alternativeName>
</protein>
<dbReference type="HAMAP" id="MF_01013">
    <property type="entry name" value="HisF"/>
    <property type="match status" value="1"/>
</dbReference>
<evidence type="ECO:0000256" key="2">
    <source>
        <dbReference type="ARBA" id="ARBA00005091"/>
    </source>
</evidence>
<comment type="subunit">
    <text evidence="4 11">Heterodimer of HisH and HisF.</text>
</comment>
<feature type="active site" evidence="11">
    <location>
        <position position="36"/>
    </location>
</feature>
<dbReference type="EMBL" id="ABFZ02000013">
    <property type="protein sequence ID" value="EDS16735.1"/>
    <property type="molecule type" value="Genomic_DNA"/>
</dbReference>
<dbReference type="FunFam" id="3.20.20.70:FF:000006">
    <property type="entry name" value="Imidazole glycerol phosphate synthase subunit HisF"/>
    <property type="match status" value="1"/>
</dbReference>
<dbReference type="GO" id="GO:0016829">
    <property type="term" value="F:lyase activity"/>
    <property type="evidence" value="ECO:0007669"/>
    <property type="project" value="UniProtKB-KW"/>
</dbReference>
<keyword evidence="7 11" id="KW-0368">Histidine biosynthesis</keyword>
<dbReference type="PANTHER" id="PTHR21235:SF2">
    <property type="entry name" value="IMIDAZOLE GLYCEROL PHOSPHATE SYNTHASE HISHF"/>
    <property type="match status" value="1"/>
</dbReference>
<evidence type="ECO:0000256" key="6">
    <source>
        <dbReference type="ARBA" id="ARBA00022605"/>
    </source>
</evidence>
<proteinExistence type="inferred from homology"/>
<comment type="function">
    <text evidence="9 11">IGPS catalyzes the conversion of PRFAR and glutamine to IGP, AICAR and glutamate. The HisF subunit catalyzes the cyclization activity that produces IGP and AICAR from PRFAR using the ammonia provided by the HisH subunit.</text>
</comment>
<reference evidence="13 14" key="1">
    <citation type="submission" date="2007-11" db="EMBL/GenBank/DDBJ databases">
        <title>Draft genome sequence of Bacteroides stercoris(ATCC 43183).</title>
        <authorList>
            <person name="Sudarsanam P."/>
            <person name="Ley R."/>
            <person name="Guruge J."/>
            <person name="Turnbaugh P.J."/>
            <person name="Mahowald M."/>
            <person name="Liep D."/>
            <person name="Gordon J."/>
        </authorList>
    </citation>
    <scope>NUCLEOTIDE SEQUENCE [LARGE SCALE GENOMIC DNA]</scope>
    <source>
        <strain evidence="13 14">ATCC 43183</strain>
    </source>
</reference>
<dbReference type="AlphaFoldDB" id="B0NLI4"/>
<dbReference type="GO" id="GO:0000105">
    <property type="term" value="P:L-histidine biosynthetic process"/>
    <property type="evidence" value="ECO:0007669"/>
    <property type="project" value="UniProtKB-UniRule"/>
</dbReference>
<evidence type="ECO:0000256" key="7">
    <source>
        <dbReference type="ARBA" id="ARBA00023102"/>
    </source>
</evidence>
<dbReference type="CDD" id="cd04731">
    <property type="entry name" value="HisF"/>
    <property type="match status" value="1"/>
</dbReference>
<evidence type="ECO:0000256" key="8">
    <source>
        <dbReference type="ARBA" id="ARBA00023239"/>
    </source>
</evidence>
<comment type="caution">
    <text evidence="13">The sequence shown here is derived from an EMBL/GenBank/DDBJ whole genome shotgun (WGS) entry which is preliminary data.</text>
</comment>
<gene>
    <name evidence="11 13" type="primary">hisF</name>
    <name evidence="13" type="ORF">BACSTE_00267</name>
</gene>
<dbReference type="InterPro" id="IPR004651">
    <property type="entry name" value="HisF"/>
</dbReference>
<comment type="similarity">
    <text evidence="3 11 12">Belongs to the HisA/HisF family.</text>
</comment>
<evidence type="ECO:0000256" key="10">
    <source>
        <dbReference type="ARBA" id="ARBA00047838"/>
    </source>
</evidence>
<evidence type="ECO:0000256" key="3">
    <source>
        <dbReference type="ARBA" id="ARBA00009667"/>
    </source>
</evidence>
<accession>B0NLI4</accession>
<dbReference type="HOGENOM" id="CLU_048577_4_0_10"/>
<dbReference type="InterPro" id="IPR050064">
    <property type="entry name" value="IGPS_HisA/HisF"/>
</dbReference>
<evidence type="ECO:0000256" key="11">
    <source>
        <dbReference type="HAMAP-Rule" id="MF_01013"/>
    </source>
</evidence>
<dbReference type="GO" id="GO:0000107">
    <property type="term" value="F:imidazoleglycerol-phosphate synthase activity"/>
    <property type="evidence" value="ECO:0007669"/>
    <property type="project" value="UniProtKB-UniRule"/>
</dbReference>
<organism evidence="13 14">
    <name type="scientific">Bacteroides stercoris ATCC 43183</name>
    <dbReference type="NCBI Taxonomy" id="449673"/>
    <lineage>
        <taxon>Bacteria</taxon>
        <taxon>Pseudomonadati</taxon>
        <taxon>Bacteroidota</taxon>
        <taxon>Bacteroidia</taxon>
        <taxon>Bacteroidales</taxon>
        <taxon>Bacteroidaceae</taxon>
        <taxon>Bacteroides</taxon>
    </lineage>
</organism>
<dbReference type="InterPro" id="IPR013785">
    <property type="entry name" value="Aldolase_TIM"/>
</dbReference>
<feature type="active site" evidence="11">
    <location>
        <position position="155"/>
    </location>
</feature>
<dbReference type="Proteomes" id="UP000004713">
    <property type="component" value="Unassembled WGS sequence"/>
</dbReference>
<comment type="subcellular location">
    <subcellularLocation>
        <location evidence="1 11">Cytoplasm</location>
    </subcellularLocation>
</comment>
<dbReference type="eggNOG" id="COG0107">
    <property type="taxonomic scope" value="Bacteria"/>
</dbReference>
<comment type="catalytic activity">
    <reaction evidence="10 11">
        <text>5-[(5-phospho-1-deoxy-D-ribulos-1-ylimino)methylamino]-1-(5-phospho-beta-D-ribosyl)imidazole-4-carboxamide + L-glutamine = D-erythro-1-(imidazol-4-yl)glycerol 3-phosphate + 5-amino-1-(5-phospho-beta-D-ribosyl)imidazole-4-carboxamide + L-glutamate + H(+)</text>
        <dbReference type="Rhea" id="RHEA:24793"/>
        <dbReference type="ChEBI" id="CHEBI:15378"/>
        <dbReference type="ChEBI" id="CHEBI:29985"/>
        <dbReference type="ChEBI" id="CHEBI:58278"/>
        <dbReference type="ChEBI" id="CHEBI:58359"/>
        <dbReference type="ChEBI" id="CHEBI:58475"/>
        <dbReference type="ChEBI" id="CHEBI:58525"/>
        <dbReference type="EC" id="4.3.2.10"/>
    </reaction>
</comment>
<dbReference type="InterPro" id="IPR011060">
    <property type="entry name" value="RibuloseP-bd_barrel"/>
</dbReference>
<name>B0NLI4_BACSE</name>
<dbReference type="Gene3D" id="3.20.20.70">
    <property type="entry name" value="Aldolase class I"/>
    <property type="match status" value="1"/>
</dbReference>
<evidence type="ECO:0000256" key="1">
    <source>
        <dbReference type="ARBA" id="ARBA00004496"/>
    </source>
</evidence>
<evidence type="ECO:0000313" key="14">
    <source>
        <dbReference type="Proteomes" id="UP000004713"/>
    </source>
</evidence>
<keyword evidence="6 11" id="KW-0028">Amino-acid biosynthesis</keyword>
<comment type="pathway">
    <text evidence="2 11">Amino-acid biosynthesis; L-histidine biosynthesis; L-histidine from 5-phospho-alpha-D-ribose 1-diphosphate: step 5/9.</text>
</comment>
<dbReference type="Pfam" id="PF00977">
    <property type="entry name" value="His_biosynth"/>
    <property type="match status" value="1"/>
</dbReference>
<evidence type="ECO:0000256" key="4">
    <source>
        <dbReference type="ARBA" id="ARBA00011152"/>
    </source>
</evidence>
<evidence type="ECO:0000256" key="12">
    <source>
        <dbReference type="RuleBase" id="RU003657"/>
    </source>
</evidence>
<dbReference type="NCBIfam" id="TIGR00735">
    <property type="entry name" value="hisF"/>
    <property type="match status" value="1"/>
</dbReference>
<keyword evidence="8 11" id="KW-0456">Lyase</keyword>
<dbReference type="UniPathway" id="UPA00031">
    <property type="reaction ID" value="UER00010"/>
</dbReference>
<reference evidence="13 14" key="2">
    <citation type="submission" date="2007-11" db="EMBL/GenBank/DDBJ databases">
        <authorList>
            <person name="Fulton L."/>
            <person name="Clifton S."/>
            <person name="Fulton B."/>
            <person name="Xu J."/>
            <person name="Minx P."/>
            <person name="Pepin K.H."/>
            <person name="Johnson M."/>
            <person name="Thiruvilangam P."/>
            <person name="Bhonagiri V."/>
            <person name="Nash W.E."/>
            <person name="Mardis E.R."/>
            <person name="Wilson R.K."/>
        </authorList>
    </citation>
    <scope>NUCLEOTIDE SEQUENCE [LARGE SCALE GENOMIC DNA]</scope>
    <source>
        <strain evidence="13 14">ATCC 43183</strain>
    </source>
</reference>
<dbReference type="GO" id="GO:0005737">
    <property type="term" value="C:cytoplasm"/>
    <property type="evidence" value="ECO:0007669"/>
    <property type="project" value="UniProtKB-SubCell"/>
</dbReference>
<dbReference type="InterPro" id="IPR006062">
    <property type="entry name" value="His_biosynth"/>
</dbReference>
<dbReference type="EC" id="4.3.2.10" evidence="11"/>
<evidence type="ECO:0000256" key="9">
    <source>
        <dbReference type="ARBA" id="ARBA00025475"/>
    </source>
</evidence>
<evidence type="ECO:0000256" key="5">
    <source>
        <dbReference type="ARBA" id="ARBA00022490"/>
    </source>
</evidence>
<sequence>MRNIAFIIVAQRKSSHKSKIINKRRVLAKRIIPCLDIKDGQTVKGTNFVNLRHAGDPVELARAYSEQGADELVFLDITASFEGRKTFAELVKRIAANISIPFTVGGGIHELSDVDRLLNAGADKISVNSSAIRRSGLIDEIAKHFGSQVCVLAVDAKQTEKGWWCYLNGGRVETDKELFAWTKEAQERGAGEVLFTSMNHDGVKTGYANEALAALADRLSIPVIASGGAGVKEHFRDVFLEGKADAALAASVFHFGEIKIPDLKSYLCAQGVAMRR</sequence>
<evidence type="ECO:0000313" key="13">
    <source>
        <dbReference type="EMBL" id="EDS16735.1"/>
    </source>
</evidence>